<feature type="region of interest" description="Disordered" evidence="1">
    <location>
        <begin position="154"/>
        <end position="208"/>
    </location>
</feature>
<evidence type="ECO:0000313" key="2">
    <source>
        <dbReference type="EMBL" id="GAA0769092.1"/>
    </source>
</evidence>
<reference evidence="2 3" key="1">
    <citation type="journal article" date="2019" name="Int. J. Syst. Evol. Microbiol.">
        <title>The Global Catalogue of Microorganisms (GCM) 10K type strain sequencing project: providing services to taxonomists for standard genome sequencing and annotation.</title>
        <authorList>
            <consortium name="The Broad Institute Genomics Platform"/>
            <consortium name="The Broad Institute Genome Sequencing Center for Infectious Disease"/>
            <person name="Wu L."/>
            <person name="Ma J."/>
        </authorList>
    </citation>
    <scope>NUCLEOTIDE SEQUENCE [LARGE SCALE GENOMIC DNA]</scope>
    <source>
        <strain evidence="2 3">JCM 15503</strain>
    </source>
</reference>
<sequence>MGRSSLLGVEQADLESEGHDNAALGPSDSSDSGSDMVGVDELGDGDPNEPVDVALGRDLERPLMPVDSLNGATSDRGGSGERRSAGSDAGEEASDISVDRVFSTGDASDADQDAALEDALDQAVYEDVLDDEDVADEEDEAIANEDLAIIARSEREMMGEDKEDESADPVGDGHSDAEAAAKTAPHAKPAQKPLPAKAAGGKPLKTKK</sequence>
<feature type="compositionally biased region" description="Low complexity" evidence="1">
    <location>
        <begin position="180"/>
        <end position="208"/>
    </location>
</feature>
<dbReference type="EMBL" id="BAAAEW010000047">
    <property type="protein sequence ID" value="GAA0769092.1"/>
    <property type="molecule type" value="Genomic_DNA"/>
</dbReference>
<keyword evidence="3" id="KW-1185">Reference proteome</keyword>
<proteinExistence type="predicted"/>
<evidence type="ECO:0000313" key="3">
    <source>
        <dbReference type="Proteomes" id="UP001500279"/>
    </source>
</evidence>
<gene>
    <name evidence="2" type="ORF">GCM10009107_59600</name>
</gene>
<comment type="caution">
    <text evidence="2">The sequence shown here is derived from an EMBL/GenBank/DDBJ whole genome shotgun (WGS) entry which is preliminary data.</text>
</comment>
<feature type="compositionally biased region" description="Low complexity" evidence="1">
    <location>
        <begin position="27"/>
        <end position="40"/>
    </location>
</feature>
<dbReference type="Proteomes" id="UP001500279">
    <property type="component" value="Unassembled WGS sequence"/>
</dbReference>
<organism evidence="2 3">
    <name type="scientific">Ideonella azotifigens</name>
    <dbReference type="NCBI Taxonomy" id="513160"/>
    <lineage>
        <taxon>Bacteria</taxon>
        <taxon>Pseudomonadati</taxon>
        <taxon>Pseudomonadota</taxon>
        <taxon>Betaproteobacteria</taxon>
        <taxon>Burkholderiales</taxon>
        <taxon>Sphaerotilaceae</taxon>
        <taxon>Ideonella</taxon>
    </lineage>
</organism>
<feature type="region of interest" description="Disordered" evidence="1">
    <location>
        <begin position="1"/>
        <end position="121"/>
    </location>
</feature>
<dbReference type="RefSeq" id="WP_141290320.1">
    <property type="nucleotide sequence ID" value="NZ_BAAAEW010000047.1"/>
</dbReference>
<accession>A0ABN1KKI3</accession>
<protein>
    <submittedName>
        <fullName evidence="2">Uncharacterized protein</fullName>
    </submittedName>
</protein>
<evidence type="ECO:0000256" key="1">
    <source>
        <dbReference type="SAM" id="MobiDB-lite"/>
    </source>
</evidence>
<feature type="compositionally biased region" description="Acidic residues" evidence="1">
    <location>
        <begin position="108"/>
        <end position="120"/>
    </location>
</feature>
<name>A0ABN1KKI3_9BURK</name>